<dbReference type="OrthoDB" id="6344411at2759"/>
<evidence type="ECO:0000256" key="1">
    <source>
        <dbReference type="SAM" id="SignalP"/>
    </source>
</evidence>
<dbReference type="GO" id="GO:0005615">
    <property type="term" value="C:extracellular space"/>
    <property type="evidence" value="ECO:0007669"/>
    <property type="project" value="TreeGrafter"/>
</dbReference>
<organism evidence="2 3">
    <name type="scientific">Crypturellus soui</name>
    <dbReference type="NCBI Taxonomy" id="458187"/>
    <lineage>
        <taxon>Eukaryota</taxon>
        <taxon>Metazoa</taxon>
        <taxon>Chordata</taxon>
        <taxon>Craniata</taxon>
        <taxon>Vertebrata</taxon>
        <taxon>Euteleostomi</taxon>
        <taxon>Archelosauria</taxon>
        <taxon>Archosauria</taxon>
        <taxon>Dinosauria</taxon>
        <taxon>Saurischia</taxon>
        <taxon>Theropoda</taxon>
        <taxon>Coelurosauria</taxon>
        <taxon>Aves</taxon>
        <taxon>Palaeognathae</taxon>
        <taxon>Tinamiformes</taxon>
        <taxon>Tinamidae</taxon>
        <taxon>Crypturellus</taxon>
    </lineage>
</organism>
<reference evidence="2 3" key="1">
    <citation type="submission" date="2019-09" db="EMBL/GenBank/DDBJ databases">
        <title>Bird 10,000 Genomes (B10K) Project - Family phase.</title>
        <authorList>
            <person name="Zhang G."/>
        </authorList>
    </citation>
    <scope>NUCLEOTIDE SEQUENCE [LARGE SCALE GENOMIC DNA]</scope>
    <source>
        <strain evidence="2">B10K-MSB-42743</strain>
        <tissue evidence="2">Heart</tissue>
    </source>
</reference>
<dbReference type="Pfam" id="PF03762">
    <property type="entry name" value="VOMI"/>
    <property type="match status" value="1"/>
</dbReference>
<keyword evidence="3" id="KW-1185">Reference proteome</keyword>
<dbReference type="Proteomes" id="UP000545332">
    <property type="component" value="Unassembled WGS sequence"/>
</dbReference>
<feature type="chain" id="PRO_5029765240" evidence="1">
    <location>
        <begin position="23"/>
        <end position="189"/>
    </location>
</feature>
<accession>A0A7K4KX18</accession>
<dbReference type="PANTHER" id="PTHR18841">
    <property type="entry name" value="VITELLINE MEMBRANE OUTER LAYER PROTEIN I-RELATED"/>
    <property type="match status" value="1"/>
</dbReference>
<dbReference type="EMBL" id="VWPX01018698">
    <property type="protein sequence ID" value="NWI20226.1"/>
    <property type="molecule type" value="Genomic_DNA"/>
</dbReference>
<dbReference type="AlphaFoldDB" id="A0A7K4KX18"/>
<dbReference type="SUPFAM" id="SSF51092">
    <property type="entry name" value="Vitelline membrane outer protein-I (VMO-I)"/>
    <property type="match status" value="1"/>
</dbReference>
<keyword evidence="1" id="KW-0732">Signal</keyword>
<dbReference type="InterPro" id="IPR005515">
    <property type="entry name" value="VOMI"/>
</dbReference>
<dbReference type="Gene3D" id="2.100.10.20">
    <property type="entry name" value="Vitelline membrane outer layer protein I (VOMI)"/>
    <property type="match status" value="1"/>
</dbReference>
<evidence type="ECO:0000313" key="2">
    <source>
        <dbReference type="EMBL" id="NWI20226.1"/>
    </source>
</evidence>
<name>A0A7K4KX18_9AVES</name>
<gene>
    <name evidence="2" type="primary">Vmo1_2</name>
    <name evidence="2" type="ORF">CRYSOU_R04738</name>
</gene>
<feature type="non-terminal residue" evidence="2">
    <location>
        <position position="1"/>
    </location>
</feature>
<protein>
    <submittedName>
        <fullName evidence="2">VMO1 protein</fullName>
    </submittedName>
</protein>
<comment type="caution">
    <text evidence="2">The sequence shown here is derived from an EMBL/GenBank/DDBJ whole genome shotgun (WGS) entry which is preliminary data.</text>
</comment>
<feature type="signal peptide" evidence="1">
    <location>
        <begin position="1"/>
        <end position="22"/>
    </location>
</feature>
<dbReference type="PANTHER" id="PTHR18841:SF2">
    <property type="entry name" value="VITELLINE MEMBRANE OUTER LAYER PROTEIN 1 HOMOLOG"/>
    <property type="match status" value="1"/>
</dbReference>
<proteinExistence type="predicted"/>
<feature type="non-terminal residue" evidence="2">
    <location>
        <position position="189"/>
    </location>
</feature>
<sequence>MHPLISAWLFLLGSCCLRSTEARQYESILTVPNGGLWGTWGKPHFCPKGYAKGFELKVESKQGLWLFGDDTALNGIRLLCTDGTTIESSVGRWGTWTKAQLCTSNRIISFSLRVESQQYLLDDTAANNVIFLCSDGTQLEGHGLSGGQYGPWSESCKSTAVCGLQTKVDKPKGKGDDTALNSVKLYCCD</sequence>
<dbReference type="InterPro" id="IPR036706">
    <property type="entry name" value="VOMI_sf"/>
</dbReference>
<evidence type="ECO:0000313" key="3">
    <source>
        <dbReference type="Proteomes" id="UP000545332"/>
    </source>
</evidence>